<dbReference type="Pfam" id="PF07238">
    <property type="entry name" value="PilZ"/>
    <property type="match status" value="1"/>
</dbReference>
<dbReference type="SUPFAM" id="SSF141371">
    <property type="entry name" value="PilZ domain-like"/>
    <property type="match status" value="1"/>
</dbReference>
<organism evidence="2 3">
    <name type="scientific">Novosphingobium anseongense</name>
    <dbReference type="NCBI Taxonomy" id="3133436"/>
    <lineage>
        <taxon>Bacteria</taxon>
        <taxon>Pseudomonadati</taxon>
        <taxon>Pseudomonadota</taxon>
        <taxon>Alphaproteobacteria</taxon>
        <taxon>Sphingomonadales</taxon>
        <taxon>Sphingomonadaceae</taxon>
        <taxon>Novosphingobium</taxon>
    </lineage>
</organism>
<proteinExistence type="predicted"/>
<evidence type="ECO:0000313" key="3">
    <source>
        <dbReference type="Proteomes" id="UP001361239"/>
    </source>
</evidence>
<name>A0ABU8S247_9SPHN</name>
<comment type="caution">
    <text evidence="2">The sequence shown here is derived from an EMBL/GenBank/DDBJ whole genome shotgun (WGS) entry which is preliminary data.</text>
</comment>
<dbReference type="InterPro" id="IPR009875">
    <property type="entry name" value="PilZ_domain"/>
</dbReference>
<evidence type="ECO:0000259" key="1">
    <source>
        <dbReference type="Pfam" id="PF07238"/>
    </source>
</evidence>
<dbReference type="Proteomes" id="UP001361239">
    <property type="component" value="Unassembled WGS sequence"/>
</dbReference>
<evidence type="ECO:0000313" key="2">
    <source>
        <dbReference type="EMBL" id="MEJ5979424.1"/>
    </source>
</evidence>
<sequence length="108" mass="11942">MTVFTIRAHKRFAVCRKIRLGKSGRRGVDGLLIELSLDGCRISHASKTDSFALDEPIVLRISGADPIESHVRWLREGVVGLRFARPLHNAGLEALIRLCRSEPVITAA</sequence>
<accession>A0ABU8S247</accession>
<reference evidence="2 3" key="1">
    <citation type="submission" date="2024-03" db="EMBL/GenBank/DDBJ databases">
        <authorList>
            <person name="Jo J.-H."/>
        </authorList>
    </citation>
    <scope>NUCLEOTIDE SEQUENCE [LARGE SCALE GENOMIC DNA]</scope>
    <source>
        <strain evidence="2 3">PS1R-30</strain>
    </source>
</reference>
<feature type="domain" description="PilZ" evidence="1">
    <location>
        <begin position="7"/>
        <end position="100"/>
    </location>
</feature>
<dbReference type="EMBL" id="JBBHJZ010000008">
    <property type="protein sequence ID" value="MEJ5979424.1"/>
    <property type="molecule type" value="Genomic_DNA"/>
</dbReference>
<gene>
    <name evidence="2" type="ORF">WG901_22415</name>
</gene>
<protein>
    <submittedName>
        <fullName evidence="2">PilZ domain-containing protein</fullName>
    </submittedName>
</protein>
<dbReference type="RefSeq" id="WP_339589364.1">
    <property type="nucleotide sequence ID" value="NZ_JBBHJZ010000008.1"/>
</dbReference>
<keyword evidence="3" id="KW-1185">Reference proteome</keyword>